<dbReference type="SMART" id="SM00220">
    <property type="entry name" value="S_TKc"/>
    <property type="match status" value="1"/>
</dbReference>
<dbReference type="GO" id="GO:0005634">
    <property type="term" value="C:nucleus"/>
    <property type="evidence" value="ECO:0007669"/>
    <property type="project" value="TreeGrafter"/>
</dbReference>
<feature type="domain" description="Protein kinase" evidence="6">
    <location>
        <begin position="13"/>
        <end position="265"/>
    </location>
</feature>
<dbReference type="PANTHER" id="PTHR24345">
    <property type="entry name" value="SERINE/THREONINE-PROTEIN KINASE PLK"/>
    <property type="match status" value="1"/>
</dbReference>
<dbReference type="InterPro" id="IPR008271">
    <property type="entry name" value="Ser/Thr_kinase_AS"/>
</dbReference>
<keyword evidence="5" id="KW-0067">ATP-binding</keyword>
<dbReference type="InterPro" id="IPR000719">
    <property type="entry name" value="Prot_kinase_dom"/>
</dbReference>
<proteinExistence type="predicted"/>
<dbReference type="Pfam" id="PF00659">
    <property type="entry name" value="POLO_box"/>
    <property type="match status" value="1"/>
</dbReference>
<organism evidence="7 8">
    <name type="scientific">Parthenolecanium corni</name>
    <dbReference type="NCBI Taxonomy" id="536013"/>
    <lineage>
        <taxon>Eukaryota</taxon>
        <taxon>Metazoa</taxon>
        <taxon>Ecdysozoa</taxon>
        <taxon>Arthropoda</taxon>
        <taxon>Hexapoda</taxon>
        <taxon>Insecta</taxon>
        <taxon>Pterygota</taxon>
        <taxon>Neoptera</taxon>
        <taxon>Paraneoptera</taxon>
        <taxon>Hemiptera</taxon>
        <taxon>Sternorrhyncha</taxon>
        <taxon>Coccoidea</taxon>
        <taxon>Coccidae</taxon>
        <taxon>Parthenolecanium</taxon>
    </lineage>
</organism>
<dbReference type="FunFam" id="1.10.510.10:FF:000571">
    <property type="entry name" value="Maternal embryonic leucine zipper kinase"/>
    <property type="match status" value="1"/>
</dbReference>
<dbReference type="Pfam" id="PF00069">
    <property type="entry name" value="Pkinase"/>
    <property type="match status" value="1"/>
</dbReference>
<keyword evidence="2" id="KW-0808">Transferase</keyword>
<dbReference type="AlphaFoldDB" id="A0AAN9TU48"/>
<evidence type="ECO:0000256" key="1">
    <source>
        <dbReference type="ARBA" id="ARBA00022527"/>
    </source>
</evidence>
<dbReference type="Proteomes" id="UP001367676">
    <property type="component" value="Unassembled WGS sequence"/>
</dbReference>
<evidence type="ECO:0000256" key="5">
    <source>
        <dbReference type="ARBA" id="ARBA00022840"/>
    </source>
</evidence>
<keyword evidence="4" id="KW-0418">Kinase</keyword>
<keyword evidence="1" id="KW-0723">Serine/threonine-protein kinase</keyword>
<gene>
    <name evidence="7" type="ORF">V9T40_003746</name>
</gene>
<dbReference type="InterPro" id="IPR000959">
    <property type="entry name" value="POLO_box_dom"/>
</dbReference>
<sequence>MTSDIHDLDNSTYTRGNYVGKGAFSKSYLLIKDDRTYCGKFIPKGKNQVDKQVSSVQEFRILSKLKHKNIVNFVQCIETPSTYCLITEYYPNKSMFELIQRRGKLTIYEVRFFSKQLLSALKYLHDSNVVHRDVKPQNMLLDENLNLKLSDFGMAVICTKSRTIYKRHIYGTPNYISPEMITKTISRYNYKVDIWAVGCFLYHTYTGRTPFRGKDEKILYTNIQNCSYHIPSDMPQDLVSLVQRIFQRDPERRPDARLILNDDFFKNGFTPNSLPITAMVERPKFIVPTKECKSVVQKTMETTKYCENKCFRRNLKHYESYISQLITKSSAKTENKSSKMESKSSKFHSELEYPMLDPFVWVVRVEKQNKNVGYVLNDGTKGVLFDDKTILALLPNQRNLYFVTADKQIKFYTISRHSSSLNEKMATLKTIFDVTIDETQPQSISDNKDWLPMLPYLLSFYETTKYYILLLSNGLYQVISKMDDMKLLLCMKTSGFSVINKDESLKTYDLNSLNEVQYPLYLQRNLEIACSSLRRVLTKNECFACKKEIEVR</sequence>
<name>A0AAN9TU48_9HEMI</name>
<reference evidence="7 8" key="1">
    <citation type="submission" date="2024-03" db="EMBL/GenBank/DDBJ databases">
        <title>Adaptation during the transition from Ophiocordyceps entomopathogen to insect associate is accompanied by gene loss and intensified selection.</title>
        <authorList>
            <person name="Ward C.M."/>
            <person name="Onetto C.A."/>
            <person name="Borneman A.R."/>
        </authorList>
    </citation>
    <scope>NUCLEOTIDE SEQUENCE [LARGE SCALE GENOMIC DNA]</scope>
    <source>
        <strain evidence="7">AWRI1</strain>
        <tissue evidence="7">Single Adult Female</tissue>
    </source>
</reference>
<dbReference type="Gene3D" id="1.10.510.10">
    <property type="entry name" value="Transferase(Phosphotransferase) domain 1"/>
    <property type="match status" value="1"/>
</dbReference>
<dbReference type="GO" id="GO:0007052">
    <property type="term" value="P:mitotic spindle organization"/>
    <property type="evidence" value="ECO:0007669"/>
    <property type="project" value="TreeGrafter"/>
</dbReference>
<dbReference type="EMBL" id="JBBCAQ010000006">
    <property type="protein sequence ID" value="KAK7603747.1"/>
    <property type="molecule type" value="Genomic_DNA"/>
</dbReference>
<keyword evidence="3" id="KW-0547">Nucleotide-binding</keyword>
<dbReference type="SUPFAM" id="SSF82615">
    <property type="entry name" value="Polo-box domain"/>
    <property type="match status" value="2"/>
</dbReference>
<protein>
    <recommendedName>
        <fullName evidence="6">Protein kinase domain-containing protein</fullName>
    </recommendedName>
</protein>
<dbReference type="PROSITE" id="PS00108">
    <property type="entry name" value="PROTEIN_KINASE_ST"/>
    <property type="match status" value="1"/>
</dbReference>
<dbReference type="PANTHER" id="PTHR24345:SF0">
    <property type="entry name" value="CELL CYCLE SERINE_THREONINE-PROTEIN KINASE CDC5_MSD2"/>
    <property type="match status" value="1"/>
</dbReference>
<keyword evidence="8" id="KW-1185">Reference proteome</keyword>
<evidence type="ECO:0000256" key="4">
    <source>
        <dbReference type="ARBA" id="ARBA00022777"/>
    </source>
</evidence>
<comment type="caution">
    <text evidence="7">The sequence shown here is derived from an EMBL/GenBank/DDBJ whole genome shotgun (WGS) entry which is preliminary data.</text>
</comment>
<dbReference type="SUPFAM" id="SSF56112">
    <property type="entry name" value="Protein kinase-like (PK-like)"/>
    <property type="match status" value="1"/>
</dbReference>
<dbReference type="GO" id="GO:0000922">
    <property type="term" value="C:spindle pole"/>
    <property type="evidence" value="ECO:0007669"/>
    <property type="project" value="TreeGrafter"/>
</dbReference>
<evidence type="ECO:0000256" key="3">
    <source>
        <dbReference type="ARBA" id="ARBA00022741"/>
    </source>
</evidence>
<dbReference type="PROSITE" id="PS50011">
    <property type="entry name" value="PROTEIN_KINASE_DOM"/>
    <property type="match status" value="1"/>
</dbReference>
<evidence type="ECO:0000259" key="6">
    <source>
        <dbReference type="PROSITE" id="PS50011"/>
    </source>
</evidence>
<dbReference type="GO" id="GO:0005737">
    <property type="term" value="C:cytoplasm"/>
    <property type="evidence" value="ECO:0007669"/>
    <property type="project" value="TreeGrafter"/>
</dbReference>
<dbReference type="InterPro" id="IPR011009">
    <property type="entry name" value="Kinase-like_dom_sf"/>
</dbReference>
<dbReference type="GO" id="GO:0000776">
    <property type="term" value="C:kinetochore"/>
    <property type="evidence" value="ECO:0007669"/>
    <property type="project" value="TreeGrafter"/>
</dbReference>
<dbReference type="GO" id="GO:0005524">
    <property type="term" value="F:ATP binding"/>
    <property type="evidence" value="ECO:0007669"/>
    <property type="project" value="UniProtKB-KW"/>
</dbReference>
<evidence type="ECO:0000313" key="7">
    <source>
        <dbReference type="EMBL" id="KAK7603747.1"/>
    </source>
</evidence>
<dbReference type="Gene3D" id="3.30.1120.30">
    <property type="entry name" value="POLO box domain"/>
    <property type="match status" value="2"/>
</dbReference>
<dbReference type="InterPro" id="IPR036947">
    <property type="entry name" value="POLO_box_dom_sf"/>
</dbReference>
<evidence type="ECO:0000313" key="8">
    <source>
        <dbReference type="Proteomes" id="UP001367676"/>
    </source>
</evidence>
<dbReference type="GO" id="GO:0004674">
    <property type="term" value="F:protein serine/threonine kinase activity"/>
    <property type="evidence" value="ECO:0007669"/>
    <property type="project" value="UniProtKB-KW"/>
</dbReference>
<evidence type="ECO:0000256" key="2">
    <source>
        <dbReference type="ARBA" id="ARBA00022679"/>
    </source>
</evidence>
<accession>A0AAN9TU48</accession>